<accession>A0A0A2MFF8</accession>
<protein>
    <recommendedName>
        <fullName evidence="1">DUF559 domain-containing protein</fullName>
    </recommendedName>
</protein>
<reference evidence="2 3" key="1">
    <citation type="submission" date="2013-09" db="EMBL/GenBank/DDBJ databases">
        <authorList>
            <person name="Zeng Z."/>
            <person name="Chen C."/>
        </authorList>
    </citation>
    <scope>NUCLEOTIDE SEQUENCE [LARGE SCALE GENOMIC DNA]</scope>
    <source>
        <strain evidence="2 3">WB 4.1-42</strain>
    </source>
</reference>
<dbReference type="EMBL" id="JRLY01000019">
    <property type="protein sequence ID" value="KGO91432.1"/>
    <property type="molecule type" value="Genomic_DNA"/>
</dbReference>
<dbReference type="STRING" id="1121898.GCA_000422725_03858"/>
<dbReference type="InterPro" id="IPR007569">
    <property type="entry name" value="DUF559"/>
</dbReference>
<dbReference type="AlphaFoldDB" id="A0A0A2MFF8"/>
<feature type="domain" description="DUF559" evidence="1">
    <location>
        <begin position="5"/>
        <end position="112"/>
    </location>
</feature>
<organism evidence="2 3">
    <name type="scientific">Flavobacterium subsaxonicum WB 4.1-42 = DSM 21790</name>
    <dbReference type="NCBI Taxonomy" id="1121898"/>
    <lineage>
        <taxon>Bacteria</taxon>
        <taxon>Pseudomonadati</taxon>
        <taxon>Bacteroidota</taxon>
        <taxon>Flavobacteriia</taxon>
        <taxon>Flavobacteriales</taxon>
        <taxon>Flavobacteriaceae</taxon>
        <taxon>Flavobacterium</taxon>
    </lineage>
</organism>
<evidence type="ECO:0000313" key="2">
    <source>
        <dbReference type="EMBL" id="KGO91432.1"/>
    </source>
</evidence>
<dbReference type="eggNOG" id="COG2852">
    <property type="taxonomic scope" value="Bacteria"/>
</dbReference>
<dbReference type="PANTHER" id="PTHR38590:SF1">
    <property type="entry name" value="BLL0828 PROTEIN"/>
    <property type="match status" value="1"/>
</dbReference>
<proteinExistence type="predicted"/>
<dbReference type="CDD" id="cd01038">
    <property type="entry name" value="Endonuclease_DUF559"/>
    <property type="match status" value="1"/>
</dbReference>
<dbReference type="Proteomes" id="UP000030111">
    <property type="component" value="Unassembled WGS sequence"/>
</dbReference>
<dbReference type="InterPro" id="IPR047216">
    <property type="entry name" value="Endonuclease_DUF559_bact"/>
</dbReference>
<dbReference type="Pfam" id="PF04480">
    <property type="entry name" value="DUF559"/>
    <property type="match status" value="1"/>
</dbReference>
<dbReference type="InterPro" id="IPR011335">
    <property type="entry name" value="Restrct_endonuc-II-like"/>
</dbReference>
<evidence type="ECO:0000313" key="3">
    <source>
        <dbReference type="Proteomes" id="UP000030111"/>
    </source>
</evidence>
<sequence length="124" mass="14367">MAKELIQHSKNNRKEPTKSEALVWNALRNKNLGLKFRRQHAIGIYIADFVCLEKRLIIEIDGGYHNTKDQIELDEARTLALEQKYLFKIVRFTNEEVTKDITAVCSKIKTVLAERLSYKDSSSI</sequence>
<dbReference type="SUPFAM" id="SSF52980">
    <property type="entry name" value="Restriction endonuclease-like"/>
    <property type="match status" value="1"/>
</dbReference>
<dbReference type="PANTHER" id="PTHR38590">
    <property type="entry name" value="BLL0828 PROTEIN"/>
    <property type="match status" value="1"/>
</dbReference>
<gene>
    <name evidence="2" type="ORF">Q766_17780</name>
</gene>
<dbReference type="Gene3D" id="3.40.960.10">
    <property type="entry name" value="VSR Endonuclease"/>
    <property type="match status" value="1"/>
</dbReference>
<name>A0A0A2MFF8_9FLAO</name>
<evidence type="ECO:0000259" key="1">
    <source>
        <dbReference type="Pfam" id="PF04480"/>
    </source>
</evidence>
<comment type="caution">
    <text evidence="2">The sequence shown here is derived from an EMBL/GenBank/DDBJ whole genome shotgun (WGS) entry which is preliminary data.</text>
</comment>
<keyword evidence="3" id="KW-1185">Reference proteome</keyword>